<dbReference type="AlphaFoldDB" id="A0A222G3E1"/>
<sequence>MANLQPLSIKNILIFMVLLLSSGCELTTKHDKAGTSYGEYYLALQGFNEKQLTEEVSKQQVNAEGQTNSNTGVDYDAKIKLLLLYSLPKSPIYNSFQAKALLNDLNSEDNNSAFSDITPNEEAFFSLLRDQLNQRLLMRNRLLALQEEQRNDQQESAKQQQHIAKQQQQQLIEQVKLLEQTIKQLKSIEQAIDKRDQ</sequence>
<accession>A0A222G3E1</accession>
<dbReference type="OrthoDB" id="6385648at2"/>
<evidence type="ECO:0000313" key="2">
    <source>
        <dbReference type="Proteomes" id="UP000202259"/>
    </source>
</evidence>
<organism evidence="1 2">
    <name type="scientific">Cognaticolwellia beringensis</name>
    <dbReference type="NCBI Taxonomy" id="1967665"/>
    <lineage>
        <taxon>Bacteria</taxon>
        <taxon>Pseudomonadati</taxon>
        <taxon>Pseudomonadota</taxon>
        <taxon>Gammaproteobacteria</taxon>
        <taxon>Alteromonadales</taxon>
        <taxon>Colwelliaceae</taxon>
        <taxon>Cognaticolwellia</taxon>
    </lineage>
</organism>
<dbReference type="Proteomes" id="UP000202259">
    <property type="component" value="Chromosome"/>
</dbReference>
<dbReference type="KEGG" id="cber:B5D82_00860"/>
<protein>
    <submittedName>
        <fullName evidence="1">Uncharacterized protein</fullName>
    </submittedName>
</protein>
<dbReference type="EMBL" id="CP020465">
    <property type="protein sequence ID" value="ASP46448.1"/>
    <property type="molecule type" value="Genomic_DNA"/>
</dbReference>
<keyword evidence="2" id="KW-1185">Reference proteome</keyword>
<evidence type="ECO:0000313" key="1">
    <source>
        <dbReference type="EMBL" id="ASP46448.1"/>
    </source>
</evidence>
<reference evidence="1 2" key="1">
    <citation type="submission" date="2017-08" db="EMBL/GenBank/DDBJ databases">
        <title>Complete genome of Colwellia sp. NB097-1, a psychrophile bacterium ioslated from Bering Sea.</title>
        <authorList>
            <person name="Chen X."/>
        </authorList>
    </citation>
    <scope>NUCLEOTIDE SEQUENCE [LARGE SCALE GENOMIC DNA]</scope>
    <source>
        <strain evidence="1 2">NB097-1</strain>
    </source>
</reference>
<proteinExistence type="predicted"/>
<gene>
    <name evidence="1" type="ORF">B5D82_00860</name>
</gene>
<name>A0A222G3E1_9GAMM</name>
<dbReference type="RefSeq" id="WP_081148464.1">
    <property type="nucleotide sequence ID" value="NZ_CP020465.1"/>
</dbReference>